<dbReference type="Proteomes" id="UP000756921">
    <property type="component" value="Unassembled WGS sequence"/>
</dbReference>
<gene>
    <name evidence="2" type="ORF">PMIN01_10327</name>
</gene>
<dbReference type="EMBL" id="WJXW01000012">
    <property type="protein sequence ID" value="KAF9731310.1"/>
    <property type="molecule type" value="Genomic_DNA"/>
</dbReference>
<reference evidence="2" key="1">
    <citation type="journal article" date="2020" name="Mol. Plant Microbe Interact.">
        <title>Genome Sequence of the Biocontrol Agent Coniothyrium minitans strain Conio (IMI 134523).</title>
        <authorList>
            <person name="Patel D."/>
            <person name="Shittu T.A."/>
            <person name="Baroncelli R."/>
            <person name="Muthumeenakshi S."/>
            <person name="Osborne T.H."/>
            <person name="Janganan T.K."/>
            <person name="Sreenivasaprasad S."/>
        </authorList>
    </citation>
    <scope>NUCLEOTIDE SEQUENCE</scope>
    <source>
        <strain evidence="2">Conio</strain>
    </source>
</reference>
<feature type="region of interest" description="Disordered" evidence="1">
    <location>
        <begin position="94"/>
        <end position="118"/>
    </location>
</feature>
<comment type="caution">
    <text evidence="2">The sequence shown here is derived from an EMBL/GenBank/DDBJ whole genome shotgun (WGS) entry which is preliminary data.</text>
</comment>
<sequence length="333" mass="35432">MRCGGREGAKVASVVQAGGGGGLWLERQEAKGVSMGASDDGPADAVGVGSTTAFRRGRRGWVKRNERRGGGKARVAGRRCSREVQPCLSHAAMQTTDGKKHTGGGRRAGEGLEGPRLGSECSGRFARLNAGASGPMQDFLDGEKLRRRHFSLPSPADSCLQQEAVVHAIAGRGWGAPLELFSFLATGTGREGGSPCEAQPMGTVKIPPPSSRPFPRHDGARRLASRLPPSTSAAVASRHQWAERCFAADGPVRRSNRTSASRQGGSRKRLALDIRHANLPPPLPQYLFQFSSLPDQTGECRRRQRDGAEGFAREPLNTLSKPAESVRPVADCA</sequence>
<dbReference type="AlphaFoldDB" id="A0A9P6GAA5"/>
<name>A0A9P6GAA5_9PLEO</name>
<evidence type="ECO:0000313" key="3">
    <source>
        <dbReference type="Proteomes" id="UP000756921"/>
    </source>
</evidence>
<feature type="compositionally biased region" description="Basic and acidic residues" evidence="1">
    <location>
        <begin position="298"/>
        <end position="312"/>
    </location>
</feature>
<evidence type="ECO:0000256" key="1">
    <source>
        <dbReference type="SAM" id="MobiDB-lite"/>
    </source>
</evidence>
<protein>
    <submittedName>
        <fullName evidence="2">Uncharacterized protein</fullName>
    </submittedName>
</protein>
<organism evidence="2 3">
    <name type="scientific">Paraphaeosphaeria minitans</name>
    <dbReference type="NCBI Taxonomy" id="565426"/>
    <lineage>
        <taxon>Eukaryota</taxon>
        <taxon>Fungi</taxon>
        <taxon>Dikarya</taxon>
        <taxon>Ascomycota</taxon>
        <taxon>Pezizomycotina</taxon>
        <taxon>Dothideomycetes</taxon>
        <taxon>Pleosporomycetidae</taxon>
        <taxon>Pleosporales</taxon>
        <taxon>Massarineae</taxon>
        <taxon>Didymosphaeriaceae</taxon>
        <taxon>Paraphaeosphaeria</taxon>
    </lineage>
</organism>
<feature type="region of interest" description="Disordered" evidence="1">
    <location>
        <begin position="191"/>
        <end position="214"/>
    </location>
</feature>
<keyword evidence="3" id="KW-1185">Reference proteome</keyword>
<proteinExistence type="predicted"/>
<evidence type="ECO:0000313" key="2">
    <source>
        <dbReference type="EMBL" id="KAF9731310.1"/>
    </source>
</evidence>
<accession>A0A9P6GAA5</accession>
<feature type="region of interest" description="Disordered" evidence="1">
    <location>
        <begin position="297"/>
        <end position="333"/>
    </location>
</feature>